<evidence type="ECO:0000259" key="3">
    <source>
        <dbReference type="Pfam" id="PF04551"/>
    </source>
</evidence>
<evidence type="ECO:0000256" key="1">
    <source>
        <dbReference type="ARBA" id="ARBA00001966"/>
    </source>
</evidence>
<keyword evidence="2" id="KW-0004">4Fe-4S</keyword>
<dbReference type="GO" id="GO:0019288">
    <property type="term" value="P:isopentenyl diphosphate biosynthetic process, methylerythritol 4-phosphate pathway"/>
    <property type="evidence" value="ECO:0007669"/>
    <property type="project" value="TreeGrafter"/>
</dbReference>
<dbReference type="EC" id="1.17.7.1" evidence="4"/>
<sequence>MELFNYARRPTSEVTIGGIPLGENNPIRIQSMTTTSTQDTQACVEQIKRIA</sequence>
<dbReference type="Gene3D" id="3.20.20.20">
    <property type="entry name" value="Dihydropteroate synthase-like"/>
    <property type="match status" value="1"/>
</dbReference>
<dbReference type="GO" id="GO:0016114">
    <property type="term" value="P:terpenoid biosynthetic process"/>
    <property type="evidence" value="ECO:0007669"/>
    <property type="project" value="InterPro"/>
</dbReference>
<name>A0A5J4PLM6_9ZZZZ</name>
<evidence type="ECO:0000313" key="4">
    <source>
        <dbReference type="EMBL" id="KAA6309429.1"/>
    </source>
</evidence>
<dbReference type="AlphaFoldDB" id="A0A5J4PLM6"/>
<gene>
    <name evidence="4" type="ORF">EZS27_039075</name>
</gene>
<feature type="non-terminal residue" evidence="4">
    <location>
        <position position="51"/>
    </location>
</feature>
<dbReference type="Pfam" id="PF04551">
    <property type="entry name" value="GcpE"/>
    <property type="match status" value="1"/>
</dbReference>
<keyword evidence="2" id="KW-0479">Metal-binding</keyword>
<comment type="caution">
    <text evidence="4">The sequence shown here is derived from an EMBL/GenBank/DDBJ whole genome shotgun (WGS) entry which is preliminary data.</text>
</comment>
<dbReference type="PANTHER" id="PTHR30454:SF0">
    <property type="entry name" value="4-HYDROXY-3-METHYLBUT-2-EN-1-YL DIPHOSPHATE SYNTHASE (FERREDOXIN), CHLOROPLASTIC"/>
    <property type="match status" value="1"/>
</dbReference>
<reference evidence="4" key="1">
    <citation type="submission" date="2019-03" db="EMBL/GenBank/DDBJ databases">
        <title>Single cell metagenomics reveals metabolic interactions within the superorganism composed of flagellate Streblomastix strix and complex community of Bacteroidetes bacteria on its surface.</title>
        <authorList>
            <person name="Treitli S.C."/>
            <person name="Kolisko M."/>
            <person name="Husnik F."/>
            <person name="Keeling P."/>
            <person name="Hampl V."/>
        </authorList>
    </citation>
    <scope>NUCLEOTIDE SEQUENCE</scope>
    <source>
        <strain evidence="4">STM</strain>
    </source>
</reference>
<keyword evidence="4" id="KW-0560">Oxidoreductase</keyword>
<protein>
    <submittedName>
        <fullName evidence="4">4-hydroxy-3-methylbut-2-en-1-yl diphosphate synthase (Ferredoxin)</fullName>
        <ecNumber evidence="4">1.17.7.1</ecNumber>
    </submittedName>
</protein>
<dbReference type="GO" id="GO:0046429">
    <property type="term" value="F:4-hydroxy-3-methylbut-2-en-1-yl diphosphate synthase activity (ferredoxin)"/>
    <property type="evidence" value="ECO:0007669"/>
    <property type="project" value="UniProtKB-EC"/>
</dbReference>
<dbReference type="InterPro" id="IPR011005">
    <property type="entry name" value="Dihydropteroate_synth-like_sf"/>
</dbReference>
<keyword evidence="2" id="KW-0411">Iron-sulfur</keyword>
<keyword evidence="2" id="KW-0408">Iron</keyword>
<dbReference type="GO" id="GO:0051539">
    <property type="term" value="F:4 iron, 4 sulfur cluster binding"/>
    <property type="evidence" value="ECO:0007669"/>
    <property type="project" value="UniProtKB-KW"/>
</dbReference>
<dbReference type="InterPro" id="IPR004588">
    <property type="entry name" value="IspG_bac-typ"/>
</dbReference>
<feature type="domain" description="IspG TIM-barrel" evidence="3">
    <location>
        <begin position="11"/>
        <end position="50"/>
    </location>
</feature>
<dbReference type="InterPro" id="IPR058578">
    <property type="entry name" value="IspG_TIM"/>
</dbReference>
<organism evidence="4">
    <name type="scientific">termite gut metagenome</name>
    <dbReference type="NCBI Taxonomy" id="433724"/>
    <lineage>
        <taxon>unclassified sequences</taxon>
        <taxon>metagenomes</taxon>
        <taxon>organismal metagenomes</taxon>
    </lineage>
</organism>
<accession>A0A5J4PLM6</accession>
<dbReference type="EMBL" id="SNRY01007952">
    <property type="protein sequence ID" value="KAA6309429.1"/>
    <property type="molecule type" value="Genomic_DNA"/>
</dbReference>
<comment type="cofactor">
    <cofactor evidence="1">
        <name>[4Fe-4S] cluster</name>
        <dbReference type="ChEBI" id="CHEBI:49883"/>
    </cofactor>
</comment>
<dbReference type="PANTHER" id="PTHR30454">
    <property type="entry name" value="4-HYDROXY-3-METHYLBUT-2-EN-1-YL DIPHOSPHATE SYNTHASE"/>
    <property type="match status" value="1"/>
</dbReference>
<proteinExistence type="predicted"/>
<evidence type="ECO:0000256" key="2">
    <source>
        <dbReference type="ARBA" id="ARBA00022485"/>
    </source>
</evidence>